<dbReference type="SUPFAM" id="SSF56235">
    <property type="entry name" value="N-terminal nucleophile aminohydrolases (Ntn hydrolases)"/>
    <property type="match status" value="1"/>
</dbReference>
<evidence type="ECO:0000256" key="3">
    <source>
        <dbReference type="ARBA" id="ARBA00022840"/>
    </source>
</evidence>
<dbReference type="Proteomes" id="UP000281431">
    <property type="component" value="Unassembled WGS sequence"/>
</dbReference>
<dbReference type="SUPFAM" id="SSF52402">
    <property type="entry name" value="Adenine nucleotide alpha hydrolases-like"/>
    <property type="match status" value="1"/>
</dbReference>
<dbReference type="Pfam" id="PF13537">
    <property type="entry name" value="GATase_7"/>
    <property type="match status" value="1"/>
</dbReference>
<keyword evidence="8" id="KW-0436">Ligase</keyword>
<evidence type="ECO:0000313" key="8">
    <source>
        <dbReference type="EMBL" id="RQH01243.1"/>
    </source>
</evidence>
<reference evidence="8 9" key="1">
    <citation type="submission" date="2018-10" db="EMBL/GenBank/DDBJ databases">
        <title>Natrarchaeobius chitinivorans gen. nov., sp. nov., and Natrarchaeobius haloalkaliphilus sp. nov., alkaliphilic, chitin-utilizing haloarchaea from hypersaline alkaline lakes.</title>
        <authorList>
            <person name="Sorokin D.Y."/>
            <person name="Elcheninov A.G."/>
            <person name="Kostrikina N.A."/>
            <person name="Bale N.J."/>
            <person name="Sinninghe Damste J.S."/>
            <person name="Khijniak T.V."/>
            <person name="Kublanov I.V."/>
            <person name="Toshchakov S.V."/>
        </authorList>
    </citation>
    <scope>NUCLEOTIDE SEQUENCE [LARGE SCALE GENOMIC DNA]</scope>
    <source>
        <strain evidence="8 9">AArcht7</strain>
    </source>
</reference>
<dbReference type="PANTHER" id="PTHR43284:SF1">
    <property type="entry name" value="ASPARAGINE SYNTHETASE"/>
    <property type="match status" value="1"/>
</dbReference>
<proteinExistence type="inferred from homology"/>
<dbReference type="InterPro" id="IPR033738">
    <property type="entry name" value="AsnB_N"/>
</dbReference>
<evidence type="ECO:0000313" key="9">
    <source>
        <dbReference type="Proteomes" id="UP000281431"/>
    </source>
</evidence>
<dbReference type="PANTHER" id="PTHR43284">
    <property type="entry name" value="ASPARAGINE SYNTHETASE (GLUTAMINE-HYDROLYZING)"/>
    <property type="match status" value="1"/>
</dbReference>
<dbReference type="Gene3D" id="3.60.20.10">
    <property type="entry name" value="Glutamine Phosphoribosylpyrophosphate, subunit 1, domain 1"/>
    <property type="match status" value="1"/>
</dbReference>
<dbReference type="InterPro" id="IPR006426">
    <property type="entry name" value="Asn_synth_AEB"/>
</dbReference>
<organism evidence="8 9">
    <name type="scientific">Natrarchaeobius chitinivorans</name>
    <dbReference type="NCBI Taxonomy" id="1679083"/>
    <lineage>
        <taxon>Archaea</taxon>
        <taxon>Methanobacteriati</taxon>
        <taxon>Methanobacteriota</taxon>
        <taxon>Stenosarchaea group</taxon>
        <taxon>Halobacteria</taxon>
        <taxon>Halobacteriales</taxon>
        <taxon>Natrialbaceae</taxon>
        <taxon>Natrarchaeobius</taxon>
    </lineage>
</organism>
<accession>A0A3N6NNT0</accession>
<sequence>MSGIAGVFDRSRGGVDPDVIETMSESIAHRGPDGGGRWCDERVGLGHQLLATTPEASFDAQPLRDGQFVVTADARIDNRAELLSTLSISKPAHRIPDSELLLRAYRRWGKRCVERLIGSFAFAIWDANERTLFCGRDRVGVKPFYYHRTDDLLAFASEPKALLSLSSIDGVVDEAKIGEFLTGAFDDETRSYYESIARLPPAHTMTAGPSDVDVRRYWTLDPTRTITLESDRAYERRFRELLERAVRCRLRCDGPVGSDLSGGLDSSSITVVARDLLPSDAPLHTFSNVYENAPSSDEREFIDTVVEREGIDPHYVFAGTAALPDRASVRTYFDRPPHNTLHFARWEKTKRARDVGVDVMLGGDLGDSAVGYGLGLLPELFRTGRLRHLFSELRAISDLVDTPVRQLFVRQTLYPMVPEFVRYRYRRLRNRPVLEEEANPTLSPEFVDRTDLRSRYAAATATGTTLTRTDREWQWQSITAATNAANFETTDQIAAAFGIEPRYPFTDTRLLEFSLAIPPTQRLSNGMTRSILRRSLSDLLPDRVRTRPWKTMMNEAFWNALAEEEPRLRALTADPGPLERYVDVVDLEAALERFDDRPTTRDARALWRALSLATWLETTSASDHP</sequence>
<evidence type="ECO:0000256" key="1">
    <source>
        <dbReference type="ARBA" id="ARBA00005752"/>
    </source>
</evidence>
<dbReference type="Pfam" id="PF00733">
    <property type="entry name" value="Asn_synthase"/>
    <property type="match status" value="1"/>
</dbReference>
<dbReference type="PROSITE" id="PS51278">
    <property type="entry name" value="GATASE_TYPE_2"/>
    <property type="match status" value="1"/>
</dbReference>
<evidence type="ECO:0000256" key="4">
    <source>
        <dbReference type="ARBA" id="ARBA00022962"/>
    </source>
</evidence>
<dbReference type="InterPro" id="IPR017932">
    <property type="entry name" value="GATase_2_dom"/>
</dbReference>
<dbReference type="InterPro" id="IPR051786">
    <property type="entry name" value="ASN_synthetase/amidase"/>
</dbReference>
<comment type="similarity">
    <text evidence="1">Belongs to the asparagine synthetase family.</text>
</comment>
<dbReference type="GO" id="GO:0006529">
    <property type="term" value="P:asparagine biosynthetic process"/>
    <property type="evidence" value="ECO:0007669"/>
    <property type="project" value="InterPro"/>
</dbReference>
<dbReference type="EMBL" id="REFZ01000004">
    <property type="protein sequence ID" value="RQH01243.1"/>
    <property type="molecule type" value="Genomic_DNA"/>
</dbReference>
<keyword evidence="9" id="KW-1185">Reference proteome</keyword>
<evidence type="ECO:0000256" key="6">
    <source>
        <dbReference type="PIRSR" id="PIRSR001589-2"/>
    </source>
</evidence>
<dbReference type="OrthoDB" id="8692at2157"/>
<dbReference type="GO" id="GO:0005524">
    <property type="term" value="F:ATP binding"/>
    <property type="evidence" value="ECO:0007669"/>
    <property type="project" value="UniProtKB-KW"/>
</dbReference>
<comment type="catalytic activity">
    <reaction evidence="5">
        <text>L-aspartate + L-glutamine + ATP + H2O = L-asparagine + L-glutamate + AMP + diphosphate + H(+)</text>
        <dbReference type="Rhea" id="RHEA:12228"/>
        <dbReference type="ChEBI" id="CHEBI:15377"/>
        <dbReference type="ChEBI" id="CHEBI:15378"/>
        <dbReference type="ChEBI" id="CHEBI:29985"/>
        <dbReference type="ChEBI" id="CHEBI:29991"/>
        <dbReference type="ChEBI" id="CHEBI:30616"/>
        <dbReference type="ChEBI" id="CHEBI:33019"/>
        <dbReference type="ChEBI" id="CHEBI:58048"/>
        <dbReference type="ChEBI" id="CHEBI:58359"/>
        <dbReference type="ChEBI" id="CHEBI:456215"/>
        <dbReference type="EC" id="6.3.5.4"/>
    </reaction>
</comment>
<keyword evidence="4" id="KW-0315">Glutamine amidotransferase</keyword>
<dbReference type="EC" id="6.3.5.4" evidence="5"/>
<dbReference type="AlphaFoldDB" id="A0A3N6NNT0"/>
<protein>
    <recommendedName>
        <fullName evidence="5">Putative asparagine synthetase [glutamine-hydrolyzing]</fullName>
        <ecNumber evidence="5">6.3.5.4</ecNumber>
    </recommendedName>
</protein>
<dbReference type="InterPro" id="IPR014729">
    <property type="entry name" value="Rossmann-like_a/b/a_fold"/>
</dbReference>
<comment type="caution">
    <text evidence="8">The sequence shown here is derived from an EMBL/GenBank/DDBJ whole genome shotgun (WGS) entry which is preliminary data.</text>
</comment>
<evidence type="ECO:0000256" key="5">
    <source>
        <dbReference type="PIRNR" id="PIRNR001589"/>
    </source>
</evidence>
<dbReference type="GO" id="GO:0005829">
    <property type="term" value="C:cytosol"/>
    <property type="evidence" value="ECO:0007669"/>
    <property type="project" value="TreeGrafter"/>
</dbReference>
<dbReference type="PIRSF" id="PIRSF001589">
    <property type="entry name" value="Asn_synthetase_glu-h"/>
    <property type="match status" value="1"/>
</dbReference>
<evidence type="ECO:0000256" key="2">
    <source>
        <dbReference type="ARBA" id="ARBA00022741"/>
    </source>
</evidence>
<feature type="binding site" evidence="6">
    <location>
        <position position="97"/>
    </location>
    <ligand>
        <name>L-glutamine</name>
        <dbReference type="ChEBI" id="CHEBI:58359"/>
    </ligand>
</feature>
<keyword evidence="3 5" id="KW-0067">ATP-binding</keyword>
<dbReference type="NCBIfam" id="TIGR01536">
    <property type="entry name" value="asn_synth_AEB"/>
    <property type="match status" value="1"/>
</dbReference>
<dbReference type="CDD" id="cd00712">
    <property type="entry name" value="AsnB"/>
    <property type="match status" value="1"/>
</dbReference>
<dbReference type="GO" id="GO:0004066">
    <property type="term" value="F:asparagine synthase (glutamine-hydrolyzing) activity"/>
    <property type="evidence" value="ECO:0007669"/>
    <property type="project" value="UniProtKB-EC"/>
</dbReference>
<keyword evidence="2 5" id="KW-0547">Nucleotide-binding</keyword>
<dbReference type="CDD" id="cd01991">
    <property type="entry name" value="Asn_synthase_B_C"/>
    <property type="match status" value="1"/>
</dbReference>
<dbReference type="InterPro" id="IPR029055">
    <property type="entry name" value="Ntn_hydrolases_N"/>
</dbReference>
<gene>
    <name evidence="8" type="primary">asnB</name>
    <name evidence="8" type="ORF">EA472_07250</name>
</gene>
<name>A0A3N6NNT0_NATCH</name>
<evidence type="ECO:0000259" key="7">
    <source>
        <dbReference type="PROSITE" id="PS51278"/>
    </source>
</evidence>
<dbReference type="Gene3D" id="3.40.50.620">
    <property type="entry name" value="HUPs"/>
    <property type="match status" value="1"/>
</dbReference>
<dbReference type="InterPro" id="IPR001962">
    <property type="entry name" value="Asn_synthase"/>
</dbReference>
<feature type="domain" description="Glutamine amidotransferase type-2" evidence="7">
    <location>
        <begin position="2"/>
        <end position="210"/>
    </location>
</feature>